<sequence>MNRRLDEVQKEFIKSKEELGESSKGGSPFAPDIQDKPIPTSFRFPTLKSYDGGSDPAEHVAAFRAQMALHDTSDALICRAFPTTLRGPARMWYNRLKSASILSFDQLAREFELNFLASAQPRPTAASLLGLSQGSVESLAQFANHYIAAETLVAGKREDQKCLEKNNPEDSP</sequence>
<dbReference type="Pfam" id="PF03732">
    <property type="entry name" value="Retrotrans_gag"/>
    <property type="match status" value="1"/>
</dbReference>
<dbReference type="EMBL" id="AMZH03014425">
    <property type="protein sequence ID" value="RRT47665.1"/>
    <property type="molecule type" value="Genomic_DNA"/>
</dbReference>
<reference evidence="3 4" key="1">
    <citation type="journal article" date="2014" name="Agronomy (Basel)">
        <title>A Draft Genome Sequence for Ensete ventricosum, the Drought-Tolerant Tree Against Hunger.</title>
        <authorList>
            <person name="Harrison J."/>
            <person name="Moore K.A."/>
            <person name="Paszkiewicz K."/>
            <person name="Jones T."/>
            <person name="Grant M."/>
            <person name="Ambacheew D."/>
            <person name="Muzemil S."/>
            <person name="Studholme D.J."/>
        </authorList>
    </citation>
    <scope>NUCLEOTIDE SEQUENCE [LARGE SCALE GENOMIC DNA]</scope>
</reference>
<dbReference type="AlphaFoldDB" id="A0A426Y7G8"/>
<dbReference type="PANTHER" id="PTHR33223">
    <property type="entry name" value="CCHC-TYPE DOMAIN-CONTAINING PROTEIN"/>
    <property type="match status" value="1"/>
</dbReference>
<accession>A0A426Y7G8</accession>
<evidence type="ECO:0000259" key="2">
    <source>
        <dbReference type="Pfam" id="PF03732"/>
    </source>
</evidence>
<feature type="compositionally biased region" description="Basic and acidic residues" evidence="1">
    <location>
        <begin position="1"/>
        <end position="21"/>
    </location>
</feature>
<proteinExistence type="predicted"/>
<organism evidence="3 4">
    <name type="scientific">Ensete ventricosum</name>
    <name type="common">Abyssinian banana</name>
    <name type="synonym">Musa ensete</name>
    <dbReference type="NCBI Taxonomy" id="4639"/>
    <lineage>
        <taxon>Eukaryota</taxon>
        <taxon>Viridiplantae</taxon>
        <taxon>Streptophyta</taxon>
        <taxon>Embryophyta</taxon>
        <taxon>Tracheophyta</taxon>
        <taxon>Spermatophyta</taxon>
        <taxon>Magnoliopsida</taxon>
        <taxon>Liliopsida</taxon>
        <taxon>Zingiberales</taxon>
        <taxon>Musaceae</taxon>
        <taxon>Ensete</taxon>
    </lineage>
</organism>
<feature type="domain" description="Retrotransposon gag" evidence="2">
    <location>
        <begin position="80"/>
        <end position="145"/>
    </location>
</feature>
<protein>
    <recommendedName>
        <fullName evidence="2">Retrotransposon gag domain-containing protein</fullName>
    </recommendedName>
</protein>
<dbReference type="Proteomes" id="UP000287651">
    <property type="component" value="Unassembled WGS sequence"/>
</dbReference>
<name>A0A426Y7G8_ENSVE</name>
<evidence type="ECO:0000313" key="3">
    <source>
        <dbReference type="EMBL" id="RRT47665.1"/>
    </source>
</evidence>
<dbReference type="InterPro" id="IPR005162">
    <property type="entry name" value="Retrotrans_gag_dom"/>
</dbReference>
<evidence type="ECO:0000256" key="1">
    <source>
        <dbReference type="SAM" id="MobiDB-lite"/>
    </source>
</evidence>
<comment type="caution">
    <text evidence="3">The sequence shown here is derived from an EMBL/GenBank/DDBJ whole genome shotgun (WGS) entry which is preliminary data.</text>
</comment>
<feature type="region of interest" description="Disordered" evidence="1">
    <location>
        <begin position="1"/>
        <end position="39"/>
    </location>
</feature>
<evidence type="ECO:0000313" key="4">
    <source>
        <dbReference type="Proteomes" id="UP000287651"/>
    </source>
</evidence>
<dbReference type="PANTHER" id="PTHR33223:SF10">
    <property type="entry name" value="AMINOTRANSFERASE-LIKE PLANT MOBILE DOMAIN-CONTAINING PROTEIN"/>
    <property type="match status" value="1"/>
</dbReference>
<gene>
    <name evidence="3" type="ORF">B296_00053590</name>
</gene>